<dbReference type="REBASE" id="345419">
    <property type="entry name" value="Ssy16468ORF37970P"/>
</dbReference>
<dbReference type="AlphaFoldDB" id="A0A5Q0H8Z5"/>
<dbReference type="OrthoDB" id="3650427at2"/>
<organism evidence="2 3">
    <name type="scientific">Saccharothrix syringae</name>
    <name type="common">Nocardiopsis syringae</name>
    <dbReference type="NCBI Taxonomy" id="103733"/>
    <lineage>
        <taxon>Bacteria</taxon>
        <taxon>Bacillati</taxon>
        <taxon>Actinomycetota</taxon>
        <taxon>Actinomycetes</taxon>
        <taxon>Pseudonocardiales</taxon>
        <taxon>Pseudonocardiaceae</taxon>
        <taxon>Saccharothrix</taxon>
    </lineage>
</organism>
<accession>A0A5Q0H8Z5</accession>
<dbReference type="Pfam" id="PF26340">
    <property type="entry name" value="DNA-SBD_ScoMcrA"/>
    <property type="match status" value="1"/>
</dbReference>
<proteinExistence type="predicted"/>
<name>A0A5Q0H8Z5_SACSY</name>
<gene>
    <name evidence="2" type="ORF">EKG83_37970</name>
</gene>
<keyword evidence="2" id="KW-0255">Endonuclease</keyword>
<evidence type="ECO:0000313" key="3">
    <source>
        <dbReference type="Proteomes" id="UP000325787"/>
    </source>
</evidence>
<keyword evidence="2" id="KW-0378">Hydrolase</keyword>
<protein>
    <submittedName>
        <fullName evidence="2">HNH endonuclease</fullName>
    </submittedName>
</protein>
<feature type="domain" description="ScoMcrA-like DNA sulfur-binding" evidence="1">
    <location>
        <begin position="26"/>
        <end position="166"/>
    </location>
</feature>
<dbReference type="GO" id="GO:0004519">
    <property type="term" value="F:endonuclease activity"/>
    <property type="evidence" value="ECO:0007669"/>
    <property type="project" value="UniProtKB-KW"/>
</dbReference>
<evidence type="ECO:0000259" key="1">
    <source>
        <dbReference type="Pfam" id="PF26340"/>
    </source>
</evidence>
<dbReference type="RefSeq" id="WP_051765529.1">
    <property type="nucleotide sequence ID" value="NZ_CP034550.1"/>
</dbReference>
<dbReference type="KEGG" id="ssyi:EKG83_37970"/>
<keyword evidence="3" id="KW-1185">Reference proteome</keyword>
<dbReference type="EMBL" id="CP034550">
    <property type="protein sequence ID" value="QFZ22443.1"/>
    <property type="molecule type" value="Genomic_DNA"/>
</dbReference>
<evidence type="ECO:0000313" key="2">
    <source>
        <dbReference type="EMBL" id="QFZ22443.1"/>
    </source>
</evidence>
<keyword evidence="2" id="KW-0540">Nuclease</keyword>
<sequence length="312" mass="34630">MAVERGGNAPDVVWPLAGPGRWDGGDLVRVLETLVRYRRNGRPARHKPLALVWAIGQLVRGHDRLFEWAEFREPVGELLREFGHRDNRVTPQYPFWHLGSAPALWERHGLTGEPTAADVRSRAGFTARAAELLGDVAVRERALGVLRDVHLAGVDHAALWRRVGLSVDQPRFAVFDGTASATYRREQAWLRRLLVGDVAEARCALCGRLLPVDLLVAAHVKPRARCDPAERGDLRNVAMLACSLGCDRLYELGYLAVDERGAVLVSADDLPELRALAGRVVGAHHERSAGYFAWHREHVFRGRRGRAVGGSR</sequence>
<dbReference type="Proteomes" id="UP000325787">
    <property type="component" value="Chromosome"/>
</dbReference>
<dbReference type="InterPro" id="IPR058813">
    <property type="entry name" value="DNA-SBD_ScoMcrA"/>
</dbReference>
<reference evidence="3" key="1">
    <citation type="journal article" date="2021" name="Curr. Microbiol.">
        <title>Complete genome of nocamycin-producing strain Saccharothrix syringae NRRL B-16468 reveals the biosynthetic potential for secondary metabolites.</title>
        <authorList>
            <person name="Mo X."/>
            <person name="Yang S."/>
        </authorList>
    </citation>
    <scope>NUCLEOTIDE SEQUENCE [LARGE SCALE GENOMIC DNA]</scope>
    <source>
        <strain evidence="3">ATCC 51364 / DSM 43886 / JCM 6844 / KCTC 9398 / NBRC 14523 / NRRL B-16468 / INA 2240</strain>
    </source>
</reference>